<gene>
    <name evidence="1" type="ORF">A2519_15795</name>
</gene>
<accession>A0A1F7FJ09</accession>
<dbReference type="InterPro" id="IPR010985">
    <property type="entry name" value="Ribbon_hlx_hlx"/>
</dbReference>
<comment type="caution">
    <text evidence="1">The sequence shown here is derived from an EMBL/GenBank/DDBJ whole genome shotgun (WGS) entry which is preliminary data.</text>
</comment>
<protein>
    <submittedName>
        <fullName evidence="1">CopG family transcriptional regulator</fullName>
    </submittedName>
</protein>
<evidence type="ECO:0000313" key="2">
    <source>
        <dbReference type="Proteomes" id="UP000179243"/>
    </source>
</evidence>
<sequence>MITLRLPNELEKEITATAESIGMSKSELVRNSVLEYLGKIKHANPWDLGHDLFAKHSSGRRDLSEKASSLFREKLLSKRK</sequence>
<evidence type="ECO:0000313" key="1">
    <source>
        <dbReference type="EMBL" id="OGK06551.1"/>
    </source>
</evidence>
<dbReference type="Proteomes" id="UP000179243">
    <property type="component" value="Unassembled WGS sequence"/>
</dbReference>
<dbReference type="CDD" id="cd21631">
    <property type="entry name" value="RHH_CopG_NikR-like"/>
    <property type="match status" value="1"/>
</dbReference>
<organism evidence="1 2">
    <name type="scientific">Candidatus Raymondbacteria bacterium RIFOXYD12_FULL_49_13</name>
    <dbReference type="NCBI Taxonomy" id="1817890"/>
    <lineage>
        <taxon>Bacteria</taxon>
        <taxon>Raymondiibacteriota</taxon>
    </lineage>
</organism>
<dbReference type="GO" id="GO:0006355">
    <property type="term" value="P:regulation of DNA-templated transcription"/>
    <property type="evidence" value="ECO:0007669"/>
    <property type="project" value="InterPro"/>
</dbReference>
<proteinExistence type="predicted"/>
<reference evidence="1 2" key="1">
    <citation type="journal article" date="2016" name="Nat. Commun.">
        <title>Thousands of microbial genomes shed light on interconnected biogeochemical processes in an aquifer system.</title>
        <authorList>
            <person name="Anantharaman K."/>
            <person name="Brown C.T."/>
            <person name="Hug L.A."/>
            <person name="Sharon I."/>
            <person name="Castelle C.J."/>
            <person name="Probst A.J."/>
            <person name="Thomas B.C."/>
            <person name="Singh A."/>
            <person name="Wilkins M.J."/>
            <person name="Karaoz U."/>
            <person name="Brodie E.L."/>
            <person name="Williams K.H."/>
            <person name="Hubbard S.S."/>
            <person name="Banfield J.F."/>
        </authorList>
    </citation>
    <scope>NUCLEOTIDE SEQUENCE [LARGE SCALE GENOMIC DNA]</scope>
</reference>
<dbReference type="EMBL" id="MFYX01000027">
    <property type="protein sequence ID" value="OGK06551.1"/>
    <property type="molecule type" value="Genomic_DNA"/>
</dbReference>
<dbReference type="AlphaFoldDB" id="A0A1F7FJ09"/>
<name>A0A1F7FJ09_UNCRA</name>
<dbReference type="SUPFAM" id="SSF47598">
    <property type="entry name" value="Ribbon-helix-helix"/>
    <property type="match status" value="1"/>
</dbReference>